<evidence type="ECO:0000313" key="3">
    <source>
        <dbReference type="Proteomes" id="UP000659654"/>
    </source>
</evidence>
<dbReference type="Proteomes" id="UP000582659">
    <property type="component" value="Unassembled WGS sequence"/>
</dbReference>
<protein>
    <submittedName>
        <fullName evidence="2">(pine wood nematode) hypothetical protein</fullName>
    </submittedName>
</protein>
<dbReference type="AlphaFoldDB" id="A0A7I8WZ79"/>
<gene>
    <name evidence="2" type="ORF">BXYJ_LOCUS5414</name>
</gene>
<evidence type="ECO:0000313" key="2">
    <source>
        <dbReference type="EMBL" id="CAD5218021.1"/>
    </source>
</evidence>
<dbReference type="EMBL" id="CAJFDI010000002">
    <property type="protein sequence ID" value="CAD5218021.1"/>
    <property type="molecule type" value="Genomic_DNA"/>
</dbReference>
<feature type="compositionally biased region" description="Basic and acidic residues" evidence="1">
    <location>
        <begin position="1"/>
        <end position="20"/>
    </location>
</feature>
<accession>A0A7I8WZ79</accession>
<proteinExistence type="predicted"/>
<dbReference type="Proteomes" id="UP000659654">
    <property type="component" value="Unassembled WGS sequence"/>
</dbReference>
<organism evidence="2 3">
    <name type="scientific">Bursaphelenchus xylophilus</name>
    <name type="common">Pinewood nematode worm</name>
    <name type="synonym">Aphelenchoides xylophilus</name>
    <dbReference type="NCBI Taxonomy" id="6326"/>
    <lineage>
        <taxon>Eukaryota</taxon>
        <taxon>Metazoa</taxon>
        <taxon>Ecdysozoa</taxon>
        <taxon>Nematoda</taxon>
        <taxon>Chromadorea</taxon>
        <taxon>Rhabditida</taxon>
        <taxon>Tylenchina</taxon>
        <taxon>Tylenchomorpha</taxon>
        <taxon>Aphelenchoidea</taxon>
        <taxon>Aphelenchoididae</taxon>
        <taxon>Bursaphelenchus</taxon>
    </lineage>
</organism>
<keyword evidence="3" id="KW-1185">Reference proteome</keyword>
<feature type="region of interest" description="Disordered" evidence="1">
    <location>
        <begin position="1"/>
        <end position="25"/>
    </location>
</feature>
<name>A0A7I8WZ79_BURXY</name>
<evidence type="ECO:0000256" key="1">
    <source>
        <dbReference type="SAM" id="MobiDB-lite"/>
    </source>
</evidence>
<comment type="caution">
    <text evidence="2">The sequence shown here is derived from an EMBL/GenBank/DDBJ whole genome shotgun (WGS) entry which is preliminary data.</text>
</comment>
<reference evidence="2" key="1">
    <citation type="submission" date="2020-09" db="EMBL/GenBank/DDBJ databases">
        <authorList>
            <person name="Kikuchi T."/>
        </authorList>
    </citation>
    <scope>NUCLEOTIDE SEQUENCE</scope>
    <source>
        <strain evidence="2">Ka4C1</strain>
    </source>
</reference>
<sequence length="78" mass="8495">MKKELLIKGHGIRGPERNESAAEGGAAMKAPSFLTLLYKRQEEGASLIYPAIFHFSCQPLQGQEAVFVCTLLGEFVGI</sequence>
<dbReference type="EMBL" id="CAJFCV020000002">
    <property type="protein sequence ID" value="CAG9102440.1"/>
    <property type="molecule type" value="Genomic_DNA"/>
</dbReference>